<evidence type="ECO:0000313" key="1">
    <source>
        <dbReference type="EMBL" id="KAI8547313.1"/>
    </source>
</evidence>
<protein>
    <submittedName>
        <fullName evidence="1">Uncharacterized protein</fullName>
    </submittedName>
</protein>
<proteinExistence type="predicted"/>
<reference evidence="1" key="1">
    <citation type="submission" date="2022-02" db="EMBL/GenBank/DDBJ databases">
        <title>Plant Genome Project.</title>
        <authorList>
            <person name="Zhang R.-G."/>
        </authorList>
    </citation>
    <scope>NUCLEOTIDE SEQUENCE</scope>
    <source>
        <strain evidence="1">AT1</strain>
    </source>
</reference>
<accession>A0ACC0N450</accession>
<gene>
    <name evidence="1" type="ORF">RHMOL_Rhmol07G0185300</name>
</gene>
<name>A0ACC0N450_RHOML</name>
<comment type="caution">
    <text evidence="1">The sequence shown here is derived from an EMBL/GenBank/DDBJ whole genome shotgun (WGS) entry which is preliminary data.</text>
</comment>
<dbReference type="Proteomes" id="UP001062846">
    <property type="component" value="Chromosome 7"/>
</dbReference>
<evidence type="ECO:0000313" key="2">
    <source>
        <dbReference type="Proteomes" id="UP001062846"/>
    </source>
</evidence>
<sequence>MILRKEMANGNRPWFHLEHLERQVLRIPSRSIRVTHRHCFRFRPVNTVQRNHICLCGARLVAIKHRVCIILLVAHHTFFTSHFLHFRNTVLL</sequence>
<dbReference type="EMBL" id="CM046394">
    <property type="protein sequence ID" value="KAI8547313.1"/>
    <property type="molecule type" value="Genomic_DNA"/>
</dbReference>
<organism evidence="1 2">
    <name type="scientific">Rhododendron molle</name>
    <name type="common">Chinese azalea</name>
    <name type="synonym">Azalea mollis</name>
    <dbReference type="NCBI Taxonomy" id="49168"/>
    <lineage>
        <taxon>Eukaryota</taxon>
        <taxon>Viridiplantae</taxon>
        <taxon>Streptophyta</taxon>
        <taxon>Embryophyta</taxon>
        <taxon>Tracheophyta</taxon>
        <taxon>Spermatophyta</taxon>
        <taxon>Magnoliopsida</taxon>
        <taxon>eudicotyledons</taxon>
        <taxon>Gunneridae</taxon>
        <taxon>Pentapetalae</taxon>
        <taxon>asterids</taxon>
        <taxon>Ericales</taxon>
        <taxon>Ericaceae</taxon>
        <taxon>Ericoideae</taxon>
        <taxon>Rhodoreae</taxon>
        <taxon>Rhododendron</taxon>
    </lineage>
</organism>
<keyword evidence="2" id="KW-1185">Reference proteome</keyword>